<evidence type="ECO:0000256" key="4">
    <source>
        <dbReference type="ARBA" id="ARBA00023136"/>
    </source>
</evidence>
<keyword evidence="3 5" id="KW-1133">Transmembrane helix</keyword>
<evidence type="ECO:0008006" key="7">
    <source>
        <dbReference type="Google" id="ProtNLM"/>
    </source>
</evidence>
<keyword evidence="4 5" id="KW-0472">Membrane</keyword>
<feature type="non-terminal residue" evidence="6">
    <location>
        <position position="1"/>
    </location>
</feature>
<comment type="subcellular location">
    <subcellularLocation>
        <location evidence="1">Membrane</location>
        <topology evidence="1">Multi-pass membrane protein</topology>
    </subcellularLocation>
</comment>
<evidence type="ECO:0000256" key="2">
    <source>
        <dbReference type="ARBA" id="ARBA00022692"/>
    </source>
</evidence>
<dbReference type="EMBL" id="LAZR01061806">
    <property type="protein sequence ID" value="KKK62832.1"/>
    <property type="molecule type" value="Genomic_DNA"/>
</dbReference>
<evidence type="ECO:0000256" key="5">
    <source>
        <dbReference type="SAM" id="Phobius"/>
    </source>
</evidence>
<organism evidence="6">
    <name type="scientific">marine sediment metagenome</name>
    <dbReference type="NCBI Taxonomy" id="412755"/>
    <lineage>
        <taxon>unclassified sequences</taxon>
        <taxon>metagenomes</taxon>
        <taxon>ecological metagenomes</taxon>
    </lineage>
</organism>
<comment type="caution">
    <text evidence="6">The sequence shown here is derived from an EMBL/GenBank/DDBJ whole genome shotgun (WGS) entry which is preliminary data.</text>
</comment>
<gene>
    <name evidence="6" type="ORF">LCGC14_3000380</name>
</gene>
<dbReference type="CDD" id="cd13964">
    <property type="entry name" value="PT_UbiA_1"/>
    <property type="match status" value="1"/>
</dbReference>
<accession>A0A0F8X158</accession>
<dbReference type="NCBIfam" id="NF035940">
    <property type="entry name" value="prenyl_rel_EboC"/>
    <property type="match status" value="1"/>
</dbReference>
<feature type="transmembrane region" description="Helical" evidence="5">
    <location>
        <begin position="149"/>
        <end position="166"/>
    </location>
</feature>
<evidence type="ECO:0000256" key="3">
    <source>
        <dbReference type="ARBA" id="ARBA00022989"/>
    </source>
</evidence>
<dbReference type="AlphaFoldDB" id="A0A0F8X158"/>
<dbReference type="Gene3D" id="1.10.357.140">
    <property type="entry name" value="UbiA prenyltransferase"/>
    <property type="match status" value="1"/>
</dbReference>
<proteinExistence type="predicted"/>
<dbReference type="InterPro" id="IPR044878">
    <property type="entry name" value="UbiA_sf"/>
</dbReference>
<name>A0A0F8X158_9ZZZZ</name>
<keyword evidence="2 5" id="KW-0812">Transmembrane</keyword>
<dbReference type="PANTHER" id="PTHR42723">
    <property type="entry name" value="CHLOROPHYLL SYNTHASE"/>
    <property type="match status" value="1"/>
</dbReference>
<feature type="transmembrane region" description="Helical" evidence="5">
    <location>
        <begin position="122"/>
        <end position="143"/>
    </location>
</feature>
<dbReference type="PANTHER" id="PTHR42723:SF1">
    <property type="entry name" value="CHLOROPHYLL SYNTHASE, CHLOROPLASTIC"/>
    <property type="match status" value="1"/>
</dbReference>
<protein>
    <recommendedName>
        <fullName evidence="7">UbiA prenyltransferase family protein</fullName>
    </recommendedName>
</protein>
<dbReference type="GO" id="GO:0016020">
    <property type="term" value="C:membrane"/>
    <property type="evidence" value="ECO:0007669"/>
    <property type="project" value="UniProtKB-SubCell"/>
</dbReference>
<feature type="transmembrane region" description="Helical" evidence="5">
    <location>
        <begin position="92"/>
        <end position="110"/>
    </location>
</feature>
<feature type="transmembrane region" description="Helical" evidence="5">
    <location>
        <begin position="20"/>
        <end position="38"/>
    </location>
</feature>
<evidence type="ECO:0000313" key="6">
    <source>
        <dbReference type="EMBL" id="KKK62832.1"/>
    </source>
</evidence>
<feature type="transmembrane region" description="Helical" evidence="5">
    <location>
        <begin position="186"/>
        <end position="212"/>
    </location>
</feature>
<evidence type="ECO:0000256" key="1">
    <source>
        <dbReference type="ARBA" id="ARBA00004141"/>
    </source>
</evidence>
<dbReference type="Pfam" id="PF01040">
    <property type="entry name" value="UbiA"/>
    <property type="match status" value="1"/>
</dbReference>
<sequence>IDQIERPERPIPSGIVSLKAAALFGTVLMVLGIALAFFADPVSGSIALVLSLSILTYDAFSKNNAFLGPFNMGLCRSLNLLLGMSLLIQFDYWLIALTPLVYISAITMISQGEVLGNNKKNIAFAGVLYLIVLLGIITATLYWDLQTLQALPFLLVFAFLIFKPLIKAYRQNSPENIKKAVKAGVISLIVMDACIAVAFSFWWVGLLILLLLPLSMLLSRMFAVT</sequence>
<dbReference type="InterPro" id="IPR050475">
    <property type="entry name" value="Prenyltransferase_related"/>
</dbReference>
<dbReference type="InterPro" id="IPR000537">
    <property type="entry name" value="UbiA_prenyltransferase"/>
</dbReference>
<dbReference type="GO" id="GO:0016765">
    <property type="term" value="F:transferase activity, transferring alkyl or aryl (other than methyl) groups"/>
    <property type="evidence" value="ECO:0007669"/>
    <property type="project" value="InterPro"/>
</dbReference>
<reference evidence="6" key="1">
    <citation type="journal article" date="2015" name="Nature">
        <title>Complex archaea that bridge the gap between prokaryotes and eukaryotes.</title>
        <authorList>
            <person name="Spang A."/>
            <person name="Saw J.H."/>
            <person name="Jorgensen S.L."/>
            <person name="Zaremba-Niedzwiedzka K."/>
            <person name="Martijn J."/>
            <person name="Lind A.E."/>
            <person name="van Eijk R."/>
            <person name="Schleper C."/>
            <person name="Guy L."/>
            <person name="Ettema T.J."/>
        </authorList>
    </citation>
    <scope>NUCLEOTIDE SEQUENCE</scope>
</reference>